<dbReference type="Proteomes" id="UP000529637">
    <property type="component" value="Unassembled WGS sequence"/>
</dbReference>
<keyword evidence="2" id="KW-1185">Reference proteome</keyword>
<protein>
    <submittedName>
        <fullName evidence="1">Uncharacterized protein</fullName>
    </submittedName>
</protein>
<comment type="caution">
    <text evidence="1">The sequence shown here is derived from an EMBL/GenBank/DDBJ whole genome shotgun (WGS) entry which is preliminary data.</text>
</comment>
<evidence type="ECO:0000313" key="2">
    <source>
        <dbReference type="Proteomes" id="UP000529637"/>
    </source>
</evidence>
<proteinExistence type="predicted"/>
<accession>A0A7Y6TZA8</accession>
<evidence type="ECO:0000313" key="1">
    <source>
        <dbReference type="EMBL" id="NUZ09108.1"/>
    </source>
</evidence>
<dbReference type="EMBL" id="JABWMJ010000030">
    <property type="protein sequence ID" value="NUZ09108.1"/>
    <property type="molecule type" value="Genomic_DNA"/>
</dbReference>
<name>A0A7Y6TZA8_9BURK</name>
<organism evidence="1 2">
    <name type="scientific">Piscinibacter koreensis</name>
    <dbReference type="NCBI Taxonomy" id="2742824"/>
    <lineage>
        <taxon>Bacteria</taxon>
        <taxon>Pseudomonadati</taxon>
        <taxon>Pseudomonadota</taxon>
        <taxon>Betaproteobacteria</taxon>
        <taxon>Burkholderiales</taxon>
        <taxon>Sphaerotilaceae</taxon>
        <taxon>Piscinibacter</taxon>
    </lineage>
</organism>
<dbReference type="AlphaFoldDB" id="A0A7Y6TZA8"/>
<dbReference type="RefSeq" id="WP_176071950.1">
    <property type="nucleotide sequence ID" value="NZ_JABWMJ010000030.1"/>
</dbReference>
<reference evidence="1 2" key="1">
    <citation type="submission" date="2020-06" db="EMBL/GenBank/DDBJ databases">
        <title>Schlegella sp. ID0723 isolated from air conditioner.</title>
        <authorList>
            <person name="Kim D.Y."/>
            <person name="Kim D.-U."/>
        </authorList>
    </citation>
    <scope>NUCLEOTIDE SEQUENCE [LARGE SCALE GENOMIC DNA]</scope>
    <source>
        <strain evidence="1 2">ID0723</strain>
    </source>
</reference>
<sequence>MTDQQKEVIARGALQILAQERGVLDEQIAASVQSDPPVTYRAQVLGGEVVAASLSDLVSRADTIYIAARTFAEKQEAAVAPAGLDAVVGAE</sequence>
<gene>
    <name evidence="1" type="ORF">HQN59_25550</name>
</gene>